<keyword evidence="3" id="KW-1185">Reference proteome</keyword>
<accession>A0A8H3EE09</accession>
<evidence type="ECO:0000313" key="2">
    <source>
        <dbReference type="EMBL" id="CAF9903777.1"/>
    </source>
</evidence>
<dbReference type="EMBL" id="CAJPDR010000002">
    <property type="protein sequence ID" value="CAF9903777.1"/>
    <property type="molecule type" value="Genomic_DNA"/>
</dbReference>
<gene>
    <name evidence="2" type="ORF">ALECFALPRED_002973</name>
</gene>
<dbReference type="OrthoDB" id="5152119at2759"/>
<proteinExistence type="predicted"/>
<dbReference type="Proteomes" id="UP000664203">
    <property type="component" value="Unassembled WGS sequence"/>
</dbReference>
<protein>
    <submittedName>
        <fullName evidence="2">Uncharacterized protein</fullName>
    </submittedName>
</protein>
<sequence length="270" mass="30833">MPQNKKAQGGLTSSAMKAEDNNPQSCADFRRKWTPTEFCKLPSSERTAILVGLLISTDSIFIVQVDGGYNFATEYTPIHEAMPLLYDFSTNKQIAREACEVFYQNNTFILSSRWLPHMVMDQTNTWIMRETIQPRLLFRNLQILLDHYEPQTPGNTPLELANLLACTHLDRLDIEICTPEILVKDPESIKKRSVNEAMALGIVIRRLRDKFGMALKVLIGGPFATQEREDITWMWDRPSGELARVVTGGRGTESQMIMHLMWTVWSKGPR</sequence>
<dbReference type="AlphaFoldDB" id="A0A8H3EE09"/>
<comment type="caution">
    <text evidence="2">The sequence shown here is derived from an EMBL/GenBank/DDBJ whole genome shotgun (WGS) entry which is preliminary data.</text>
</comment>
<feature type="region of interest" description="Disordered" evidence="1">
    <location>
        <begin position="1"/>
        <end position="23"/>
    </location>
</feature>
<name>A0A8H3EE09_9LECA</name>
<reference evidence="2" key="1">
    <citation type="submission" date="2021-03" db="EMBL/GenBank/DDBJ databases">
        <authorList>
            <person name="Tagirdzhanova G."/>
        </authorList>
    </citation>
    <scope>NUCLEOTIDE SEQUENCE</scope>
</reference>
<evidence type="ECO:0000313" key="3">
    <source>
        <dbReference type="Proteomes" id="UP000664203"/>
    </source>
</evidence>
<organism evidence="2 3">
    <name type="scientific">Alectoria fallacina</name>
    <dbReference type="NCBI Taxonomy" id="1903189"/>
    <lineage>
        <taxon>Eukaryota</taxon>
        <taxon>Fungi</taxon>
        <taxon>Dikarya</taxon>
        <taxon>Ascomycota</taxon>
        <taxon>Pezizomycotina</taxon>
        <taxon>Lecanoromycetes</taxon>
        <taxon>OSLEUM clade</taxon>
        <taxon>Lecanoromycetidae</taxon>
        <taxon>Lecanorales</taxon>
        <taxon>Lecanorineae</taxon>
        <taxon>Parmeliaceae</taxon>
        <taxon>Alectoria</taxon>
    </lineage>
</organism>
<evidence type="ECO:0000256" key="1">
    <source>
        <dbReference type="SAM" id="MobiDB-lite"/>
    </source>
</evidence>